<protein>
    <submittedName>
        <fullName evidence="1">Uncharacterized protein</fullName>
    </submittedName>
</protein>
<gene>
    <name evidence="1" type="ORF">SOIL9_24210</name>
</gene>
<accession>A0A6P2D2G1</accession>
<dbReference type="KEGG" id="gms:SOIL9_24210"/>
<organism evidence="1 2">
    <name type="scientific">Gemmata massiliana</name>
    <dbReference type="NCBI Taxonomy" id="1210884"/>
    <lineage>
        <taxon>Bacteria</taxon>
        <taxon>Pseudomonadati</taxon>
        <taxon>Planctomycetota</taxon>
        <taxon>Planctomycetia</taxon>
        <taxon>Gemmatales</taxon>
        <taxon>Gemmataceae</taxon>
        <taxon>Gemmata</taxon>
    </lineage>
</organism>
<keyword evidence="2" id="KW-1185">Reference proteome</keyword>
<dbReference type="AlphaFoldDB" id="A0A6P2D2G1"/>
<dbReference type="RefSeq" id="WP_162669728.1">
    <property type="nucleotide sequence ID" value="NZ_LR593886.1"/>
</dbReference>
<dbReference type="Proteomes" id="UP000464178">
    <property type="component" value="Chromosome"/>
</dbReference>
<dbReference type="EMBL" id="LR593886">
    <property type="protein sequence ID" value="VTR95293.1"/>
    <property type="molecule type" value="Genomic_DNA"/>
</dbReference>
<proteinExistence type="predicted"/>
<evidence type="ECO:0000313" key="2">
    <source>
        <dbReference type="Proteomes" id="UP000464178"/>
    </source>
</evidence>
<sequence>MRLARNFEVSPGDLDEELARYPDAVAPPFRSARGGECYRLARRIALRAAEELDRFVASDETIRILLTRLTALDSSTPPPDLSVEAKQLADDRMARATEAEARFDEMTPDEFMGYLVRPRFAQVIQATLLIPPEQALVSSLVALRNLFIEIGSELVYRRLLRLRDRTLDDTGTVRPWPFHAGSVSCSGRRMTGPLERASPGAVRRLALAYGRAAAGGLPRPLPKPVRVILWGYRRYQQDTTNQALLARINGYAEDYHYHLERRRLAAERRVVMRRNPESRAALQRATQSSCVGIALWQATDPDVYEALDGAYENTEDSLGYHMLARAGRRCERILRWAAEMK</sequence>
<name>A0A6P2D2G1_9BACT</name>
<reference evidence="1 2" key="1">
    <citation type="submission" date="2019-05" db="EMBL/GenBank/DDBJ databases">
        <authorList>
            <consortium name="Science for Life Laboratories"/>
        </authorList>
    </citation>
    <scope>NUCLEOTIDE SEQUENCE [LARGE SCALE GENOMIC DNA]</scope>
    <source>
        <strain evidence="1">Soil9</strain>
    </source>
</reference>
<evidence type="ECO:0000313" key="1">
    <source>
        <dbReference type="EMBL" id="VTR95293.1"/>
    </source>
</evidence>